<evidence type="ECO:0000256" key="1">
    <source>
        <dbReference type="ARBA" id="ARBA00010507"/>
    </source>
</evidence>
<dbReference type="InterPro" id="IPR002912">
    <property type="entry name" value="ACT_dom"/>
</dbReference>
<dbReference type="InterPro" id="IPR045865">
    <property type="entry name" value="ACT-like_dom_sf"/>
</dbReference>
<dbReference type="EMBL" id="PQIB02000003">
    <property type="protein sequence ID" value="RLN29520.1"/>
    <property type="molecule type" value="Genomic_DNA"/>
</dbReference>
<evidence type="ECO:0000256" key="9">
    <source>
        <dbReference type="ARBA" id="ARBA00048679"/>
    </source>
</evidence>
<evidence type="ECO:0000259" key="11">
    <source>
        <dbReference type="PROSITE" id="PS50011"/>
    </source>
</evidence>
<comment type="similarity">
    <text evidence="1">Belongs to the protein kinase superfamily. TKL Ser/Thr protein kinase family. RAF subfamily.</text>
</comment>
<dbReference type="GO" id="GO:0004674">
    <property type="term" value="F:protein serine/threonine kinase activity"/>
    <property type="evidence" value="ECO:0007669"/>
    <property type="project" value="UniProtKB-KW"/>
</dbReference>
<dbReference type="OrthoDB" id="4062651at2759"/>
<evidence type="ECO:0000256" key="5">
    <source>
        <dbReference type="ARBA" id="ARBA00022741"/>
    </source>
</evidence>
<dbReference type="Pfam" id="PF07714">
    <property type="entry name" value="PK_Tyr_Ser-Thr"/>
    <property type="match status" value="1"/>
</dbReference>
<evidence type="ECO:0000256" key="4">
    <source>
        <dbReference type="ARBA" id="ARBA00022679"/>
    </source>
</evidence>
<feature type="region of interest" description="Disordered" evidence="10">
    <location>
        <begin position="1"/>
        <end position="47"/>
    </location>
</feature>
<dbReference type="Gene3D" id="1.10.510.10">
    <property type="entry name" value="Transferase(Phosphotransferase) domain 1"/>
    <property type="match status" value="2"/>
</dbReference>
<dbReference type="Gene3D" id="3.30.200.20">
    <property type="entry name" value="Phosphorylase Kinase, domain 1"/>
    <property type="match status" value="1"/>
</dbReference>
<dbReference type="STRING" id="4540.A0A3L6SYF8"/>
<dbReference type="PROSITE" id="PS51671">
    <property type="entry name" value="ACT"/>
    <property type="match status" value="1"/>
</dbReference>
<dbReference type="InterPro" id="IPR000719">
    <property type="entry name" value="Prot_kinase_dom"/>
</dbReference>
<keyword evidence="14" id="KW-1185">Reference proteome</keyword>
<dbReference type="InterPro" id="IPR011009">
    <property type="entry name" value="Kinase-like_dom_sf"/>
</dbReference>
<dbReference type="FunFam" id="3.30.200.20:FF:000060">
    <property type="entry name" value="Serine/threonine-protein kinase isoform 1"/>
    <property type="match status" value="1"/>
</dbReference>
<feature type="compositionally biased region" description="Low complexity" evidence="10">
    <location>
        <begin position="1"/>
        <end position="11"/>
    </location>
</feature>
<dbReference type="InterPro" id="IPR008271">
    <property type="entry name" value="Ser/Thr_kinase_AS"/>
</dbReference>
<protein>
    <recommendedName>
        <fullName evidence="2">non-specific serine/threonine protein kinase</fullName>
        <ecNumber evidence="2">2.7.11.1</ecNumber>
    </recommendedName>
</protein>
<comment type="catalytic activity">
    <reaction evidence="8">
        <text>L-threonyl-[protein] + ATP = O-phospho-L-threonyl-[protein] + ADP + H(+)</text>
        <dbReference type="Rhea" id="RHEA:46608"/>
        <dbReference type="Rhea" id="RHEA-COMP:11060"/>
        <dbReference type="Rhea" id="RHEA-COMP:11605"/>
        <dbReference type="ChEBI" id="CHEBI:15378"/>
        <dbReference type="ChEBI" id="CHEBI:30013"/>
        <dbReference type="ChEBI" id="CHEBI:30616"/>
        <dbReference type="ChEBI" id="CHEBI:61977"/>
        <dbReference type="ChEBI" id="CHEBI:456216"/>
        <dbReference type="EC" id="2.7.11.1"/>
    </reaction>
</comment>
<gene>
    <name evidence="13" type="ORF">C2845_PM05G04880</name>
</gene>
<evidence type="ECO:0000256" key="7">
    <source>
        <dbReference type="ARBA" id="ARBA00022840"/>
    </source>
</evidence>
<evidence type="ECO:0000256" key="10">
    <source>
        <dbReference type="SAM" id="MobiDB-lite"/>
    </source>
</evidence>
<dbReference type="SUPFAM" id="SSF56112">
    <property type="entry name" value="Protein kinase-like (PK-like)"/>
    <property type="match status" value="1"/>
</dbReference>
<evidence type="ECO:0000313" key="13">
    <source>
        <dbReference type="EMBL" id="RLN29520.1"/>
    </source>
</evidence>
<keyword evidence="6" id="KW-0418">Kinase</keyword>
<dbReference type="SUPFAM" id="SSF55021">
    <property type="entry name" value="ACT-like"/>
    <property type="match status" value="1"/>
</dbReference>
<keyword evidence="3" id="KW-0723">Serine/threonine-protein kinase</keyword>
<feature type="domain" description="ACT" evidence="12">
    <location>
        <begin position="178"/>
        <end position="250"/>
    </location>
</feature>
<organism evidence="13 14">
    <name type="scientific">Panicum miliaceum</name>
    <name type="common">Proso millet</name>
    <name type="synonym">Broomcorn millet</name>
    <dbReference type="NCBI Taxonomy" id="4540"/>
    <lineage>
        <taxon>Eukaryota</taxon>
        <taxon>Viridiplantae</taxon>
        <taxon>Streptophyta</taxon>
        <taxon>Embryophyta</taxon>
        <taxon>Tracheophyta</taxon>
        <taxon>Spermatophyta</taxon>
        <taxon>Magnoliopsida</taxon>
        <taxon>Liliopsida</taxon>
        <taxon>Poales</taxon>
        <taxon>Poaceae</taxon>
        <taxon>PACMAD clade</taxon>
        <taxon>Panicoideae</taxon>
        <taxon>Panicodae</taxon>
        <taxon>Paniceae</taxon>
        <taxon>Panicinae</taxon>
        <taxon>Panicum</taxon>
        <taxon>Panicum sect. Panicum</taxon>
    </lineage>
</organism>
<sequence>MVAAAAAAAAEGGLGGGVEEGVGESSSPPRDAAPVPAGSSGSGGGGGARDICGQVLERLIADGHAEASDSEFRDKLAAHFGRLPHSYQLDINVDKAADVLVHQNVLAEAKDPDRRPAFHVRFLRRKVSPIEIGVVELTLNFDQRLKMRIKRMTPMQLKKGMMMVMISLQDTQYTHLHEIVFSTIDKPKLLSQLSALLSDIGLNIREAHIFSTHDGYSLDVFVVDGWPIEDTDGLNKALEASILRNEGSWSGSSHSSAAERTLPFQVKGGEWEIDKRLLKMEGMIASGSCGDLYHGTYLGEDVAVKVLRAEHLNKNVWNEFTQEVYILREVQHTNVVRFIGACTKPPQFCIITEYMSGGSLYDFVHKQHNVLNPTTLLKFAVDVCRGMCYLHERGIIHRDLKTANLLMDKDHVVKVADFGVARFQDQEGIMTAETGTYRWMAPEIPYDTMTPLQAAVGVRQGLRPGLPKKAHPKLLDLMQRCWEADPSNRPAFPDILAELEDLLAHVQAGLLTLLLLPCPKADGGSTTPARLTHFDIGAATVTTVSREDLGIVISGQGFRLLQLFWFEHRDGAITSLAFKEGAMPKLRKLRLRCKYNAMGLEAAPAGRPELGLGNLRSLKPEAGHWQSAISWAESIHVCSSWMSYCTDQFISNLHENYQRTGGTTNGCNVEWKQLSK</sequence>
<evidence type="ECO:0000256" key="2">
    <source>
        <dbReference type="ARBA" id="ARBA00012513"/>
    </source>
</evidence>
<dbReference type="AlphaFoldDB" id="A0A3L6SYF8"/>
<evidence type="ECO:0000259" key="12">
    <source>
        <dbReference type="PROSITE" id="PS51671"/>
    </source>
</evidence>
<dbReference type="CDD" id="cd13999">
    <property type="entry name" value="STKc_MAP3K-like"/>
    <property type="match status" value="1"/>
</dbReference>
<evidence type="ECO:0000313" key="14">
    <source>
        <dbReference type="Proteomes" id="UP000275267"/>
    </source>
</evidence>
<comment type="catalytic activity">
    <reaction evidence="9">
        <text>L-seryl-[protein] + ATP = O-phospho-L-seryl-[protein] + ADP + H(+)</text>
        <dbReference type="Rhea" id="RHEA:17989"/>
        <dbReference type="Rhea" id="RHEA-COMP:9863"/>
        <dbReference type="Rhea" id="RHEA-COMP:11604"/>
        <dbReference type="ChEBI" id="CHEBI:15378"/>
        <dbReference type="ChEBI" id="CHEBI:29999"/>
        <dbReference type="ChEBI" id="CHEBI:30616"/>
        <dbReference type="ChEBI" id="CHEBI:83421"/>
        <dbReference type="ChEBI" id="CHEBI:456216"/>
        <dbReference type="EC" id="2.7.11.1"/>
    </reaction>
</comment>
<dbReference type="EC" id="2.7.11.1" evidence="2"/>
<dbReference type="GO" id="GO:0005524">
    <property type="term" value="F:ATP binding"/>
    <property type="evidence" value="ECO:0007669"/>
    <property type="project" value="UniProtKB-KW"/>
</dbReference>
<name>A0A3L6SYF8_PANMI</name>
<comment type="caution">
    <text evidence="13">The sequence shown here is derived from an EMBL/GenBank/DDBJ whole genome shotgun (WGS) entry which is preliminary data.</text>
</comment>
<reference evidence="14" key="1">
    <citation type="journal article" date="2019" name="Nat. Commun.">
        <title>The genome of broomcorn millet.</title>
        <authorList>
            <person name="Zou C."/>
            <person name="Miki D."/>
            <person name="Li D."/>
            <person name="Tang Q."/>
            <person name="Xiao L."/>
            <person name="Rajput S."/>
            <person name="Deng P."/>
            <person name="Jia W."/>
            <person name="Huang R."/>
            <person name="Zhang M."/>
            <person name="Sun Y."/>
            <person name="Hu J."/>
            <person name="Fu X."/>
            <person name="Schnable P.S."/>
            <person name="Li F."/>
            <person name="Zhang H."/>
            <person name="Feng B."/>
            <person name="Zhu X."/>
            <person name="Liu R."/>
            <person name="Schnable J.C."/>
            <person name="Zhu J.-K."/>
            <person name="Zhang H."/>
        </authorList>
    </citation>
    <scope>NUCLEOTIDE SEQUENCE [LARGE SCALE GENOMIC DNA]</scope>
</reference>
<evidence type="ECO:0000256" key="8">
    <source>
        <dbReference type="ARBA" id="ARBA00047899"/>
    </source>
</evidence>
<dbReference type="InterPro" id="IPR051681">
    <property type="entry name" value="Ser/Thr_Kinases-Pseudokinases"/>
</dbReference>
<dbReference type="PANTHER" id="PTHR44329:SF41">
    <property type="entry name" value="OS12G0163800 PROTEIN"/>
    <property type="match status" value="1"/>
</dbReference>
<dbReference type="Proteomes" id="UP000275267">
    <property type="component" value="Unassembled WGS sequence"/>
</dbReference>
<dbReference type="InterPro" id="IPR001245">
    <property type="entry name" value="Ser-Thr/Tyr_kinase_cat_dom"/>
</dbReference>
<keyword evidence="4" id="KW-0808">Transferase</keyword>
<keyword evidence="7" id="KW-0067">ATP-binding</keyword>
<proteinExistence type="inferred from homology"/>
<dbReference type="PANTHER" id="PTHR44329">
    <property type="entry name" value="SERINE/THREONINE-PROTEIN KINASE TNNI3K-RELATED"/>
    <property type="match status" value="1"/>
</dbReference>
<dbReference type="PROSITE" id="PS00108">
    <property type="entry name" value="PROTEIN_KINASE_ST"/>
    <property type="match status" value="1"/>
</dbReference>
<evidence type="ECO:0000256" key="3">
    <source>
        <dbReference type="ARBA" id="ARBA00022527"/>
    </source>
</evidence>
<accession>A0A3L6SYF8</accession>
<dbReference type="PROSITE" id="PS50011">
    <property type="entry name" value="PROTEIN_KINASE_DOM"/>
    <property type="match status" value="1"/>
</dbReference>
<dbReference type="SMART" id="SM00220">
    <property type="entry name" value="S_TKc"/>
    <property type="match status" value="1"/>
</dbReference>
<keyword evidence="5" id="KW-0547">Nucleotide-binding</keyword>
<evidence type="ECO:0000256" key="6">
    <source>
        <dbReference type="ARBA" id="ARBA00022777"/>
    </source>
</evidence>
<feature type="domain" description="Protein kinase" evidence="11">
    <location>
        <begin position="278"/>
        <end position="503"/>
    </location>
</feature>